<dbReference type="InterPro" id="IPR040079">
    <property type="entry name" value="Glutathione_S-Trfase"/>
</dbReference>
<dbReference type="Pfam" id="PF13410">
    <property type="entry name" value="GST_C_2"/>
    <property type="match status" value="1"/>
</dbReference>
<evidence type="ECO:0000313" key="3">
    <source>
        <dbReference type="EMBL" id="NWN90273.1"/>
    </source>
</evidence>
<feature type="domain" description="GST C-terminal" evidence="2">
    <location>
        <begin position="127"/>
        <end position="252"/>
    </location>
</feature>
<keyword evidence="4" id="KW-1185">Reference proteome</keyword>
<evidence type="ECO:0000259" key="2">
    <source>
        <dbReference type="PROSITE" id="PS50405"/>
    </source>
</evidence>
<dbReference type="PROSITE" id="PS50404">
    <property type="entry name" value="GST_NTER"/>
    <property type="match status" value="1"/>
</dbReference>
<sequence>MGCRWREANNLGPGWLGRCVGGHGNHHVRAAHCITNLSWRHTITGSLHRLYSFRRCPYAMRARLGILFAGIQVELREIVLKNKPAQMLAISPKGTVPVLELAESHRSARSVIEESREILEWALQQSDPQGVLKVDSASANALISRNDHEFKHWLDRYKYADRHPEHTQLEYRQQGEVFLQALEDLLAKNRYLLGDNVSIADIGVMPFVRQFAHVDRETFYALPYPHLQQWLRDWLEHPVFQQVMVKYPPWQEGDEIVVFPDEGPS</sequence>
<dbReference type="InterPro" id="IPR036249">
    <property type="entry name" value="Thioredoxin-like_sf"/>
</dbReference>
<name>A0A851HMM7_9GAMM</name>
<accession>A0A851HMM7</accession>
<dbReference type="AlphaFoldDB" id="A0A851HMM7"/>
<dbReference type="PANTHER" id="PTHR43968">
    <property type="match status" value="1"/>
</dbReference>
<dbReference type="PROSITE" id="PS50405">
    <property type="entry name" value="GST_CTER"/>
    <property type="match status" value="1"/>
</dbReference>
<dbReference type="SUPFAM" id="SSF47616">
    <property type="entry name" value="GST C-terminal domain-like"/>
    <property type="match status" value="1"/>
</dbReference>
<dbReference type="Gene3D" id="3.40.30.10">
    <property type="entry name" value="Glutaredoxin"/>
    <property type="match status" value="1"/>
</dbReference>
<proteinExistence type="predicted"/>
<dbReference type="InterPro" id="IPR004045">
    <property type="entry name" value="Glutathione_S-Trfase_N"/>
</dbReference>
<dbReference type="InterPro" id="IPR036282">
    <property type="entry name" value="Glutathione-S-Trfase_C_sf"/>
</dbReference>
<evidence type="ECO:0000313" key="4">
    <source>
        <dbReference type="Proteomes" id="UP000536442"/>
    </source>
</evidence>
<dbReference type="InterPro" id="IPR010987">
    <property type="entry name" value="Glutathione-S-Trfase_C-like"/>
</dbReference>
<dbReference type="CDD" id="cd03196">
    <property type="entry name" value="GST_C_5"/>
    <property type="match status" value="1"/>
</dbReference>
<reference evidence="3 4" key="1">
    <citation type="submission" date="2020-03" db="EMBL/GenBank/DDBJ databases">
        <title>Metagenomic, metatranscriptomic, and metabolomic analyses revealed the key microbes and metabolic features during the fermentation of ganjang, Korean traditional soy sauce.</title>
        <authorList>
            <person name="Chun B.H."/>
            <person name="Jeon C.O."/>
        </authorList>
    </citation>
    <scope>NUCLEOTIDE SEQUENCE [LARGE SCALE GENOMIC DNA]</scope>
    <source>
        <strain evidence="3 4">KG14</strain>
    </source>
</reference>
<keyword evidence="3" id="KW-0808">Transferase</keyword>
<dbReference type="GO" id="GO:0016740">
    <property type="term" value="F:transferase activity"/>
    <property type="evidence" value="ECO:0007669"/>
    <property type="project" value="UniProtKB-KW"/>
</dbReference>
<protein>
    <submittedName>
        <fullName evidence="3">Glutathione S-transferase</fullName>
    </submittedName>
</protein>
<evidence type="ECO:0000259" key="1">
    <source>
        <dbReference type="PROSITE" id="PS50404"/>
    </source>
</evidence>
<dbReference type="PANTHER" id="PTHR43968:SF6">
    <property type="entry name" value="GLUTATHIONE S-TRANSFERASE OMEGA"/>
    <property type="match status" value="1"/>
</dbReference>
<dbReference type="EMBL" id="JABEVQ010000001">
    <property type="protein sequence ID" value="NWN90273.1"/>
    <property type="molecule type" value="Genomic_DNA"/>
</dbReference>
<organism evidence="3 4">
    <name type="scientific">Marinobacter adhaerens</name>
    <dbReference type="NCBI Taxonomy" id="1033846"/>
    <lineage>
        <taxon>Bacteria</taxon>
        <taxon>Pseudomonadati</taxon>
        <taxon>Pseudomonadota</taxon>
        <taxon>Gammaproteobacteria</taxon>
        <taxon>Pseudomonadales</taxon>
        <taxon>Marinobacteraceae</taxon>
        <taxon>Marinobacter</taxon>
    </lineage>
</organism>
<dbReference type="GO" id="GO:0005737">
    <property type="term" value="C:cytoplasm"/>
    <property type="evidence" value="ECO:0007669"/>
    <property type="project" value="TreeGrafter"/>
</dbReference>
<dbReference type="SFLD" id="SFLDS00019">
    <property type="entry name" value="Glutathione_Transferase_(cytos"/>
    <property type="match status" value="1"/>
</dbReference>
<dbReference type="Pfam" id="PF13417">
    <property type="entry name" value="GST_N_3"/>
    <property type="match status" value="1"/>
</dbReference>
<gene>
    <name evidence="3" type="ORF">HLV39_02010</name>
</gene>
<comment type="caution">
    <text evidence="3">The sequence shown here is derived from an EMBL/GenBank/DDBJ whole genome shotgun (WGS) entry which is preliminary data.</text>
</comment>
<feature type="domain" description="GST N-terminal" evidence="1">
    <location>
        <begin position="46"/>
        <end position="130"/>
    </location>
</feature>
<dbReference type="InterPro" id="IPR050983">
    <property type="entry name" value="GST_Omega/HSP26"/>
</dbReference>
<dbReference type="Proteomes" id="UP000536442">
    <property type="component" value="Unassembled WGS sequence"/>
</dbReference>
<dbReference type="SUPFAM" id="SSF52833">
    <property type="entry name" value="Thioredoxin-like"/>
    <property type="match status" value="1"/>
</dbReference>
<dbReference type="Gene3D" id="1.20.1050.10">
    <property type="match status" value="1"/>
</dbReference>